<proteinExistence type="predicted"/>
<reference evidence="1" key="1">
    <citation type="journal article" date="2015" name="MBio">
        <title>Eco-Evolutionary Dynamics of Episomes among Ecologically Cohesive Bacterial Populations.</title>
        <authorList>
            <person name="Xue H."/>
            <person name="Cordero O.X."/>
            <person name="Camas F.M."/>
            <person name="Trimble W."/>
            <person name="Meyer F."/>
            <person name="Guglielmini J."/>
            <person name="Rocha E.P."/>
            <person name="Polz M.F."/>
        </authorList>
    </citation>
    <scope>NUCLEOTIDE SEQUENCE</scope>
    <source>
        <strain evidence="1">5S_214</strain>
    </source>
</reference>
<dbReference type="EMBL" id="KP795539">
    <property type="protein sequence ID" value="AKN37580.1"/>
    <property type="molecule type" value="Genomic_DNA"/>
</dbReference>
<sequence>MSWITPTVLEILFTELITHAATNQRPLESWVSIEATSVKN</sequence>
<organism evidence="1">
    <name type="scientific">Vibrio splendidus</name>
    <dbReference type="NCBI Taxonomy" id="29497"/>
    <lineage>
        <taxon>Bacteria</taxon>
        <taxon>Pseudomonadati</taxon>
        <taxon>Pseudomonadota</taxon>
        <taxon>Gammaproteobacteria</taxon>
        <taxon>Vibrionales</taxon>
        <taxon>Vibrionaceae</taxon>
        <taxon>Vibrio</taxon>
    </lineage>
</organism>
<name>A0A0H3ZN44_VIBSP</name>
<evidence type="ECO:0000313" key="1">
    <source>
        <dbReference type="EMBL" id="AKN37580.1"/>
    </source>
</evidence>
<accession>A0A0H3ZN44</accession>
<protein>
    <submittedName>
        <fullName evidence="1">Uncharacterized protein</fullName>
    </submittedName>
</protein>
<dbReference type="AlphaFoldDB" id="A0A0H3ZN44"/>